<keyword evidence="7" id="KW-1185">Reference proteome</keyword>
<accession>A0A502CN02</accession>
<dbReference type="SMART" id="SM00382">
    <property type="entry name" value="AAA"/>
    <property type="match status" value="1"/>
</dbReference>
<keyword evidence="2" id="KW-0547">Nucleotide-binding</keyword>
<comment type="similarity">
    <text evidence="1">Belongs to the CbxX/CfxQ family.</text>
</comment>
<reference evidence="6 7" key="1">
    <citation type="journal article" date="2019" name="Environ. Microbiol.">
        <title>Species interactions and distinct microbial communities in high Arctic permafrost affected cryosols are associated with the CH4 and CO2 gas fluxes.</title>
        <authorList>
            <person name="Altshuler I."/>
            <person name="Hamel J."/>
            <person name="Turney S."/>
            <person name="Magnuson E."/>
            <person name="Levesque R."/>
            <person name="Greer C."/>
            <person name="Whyte L.G."/>
        </authorList>
    </citation>
    <scope>NUCLEOTIDE SEQUENCE [LARGE SCALE GENOMIC DNA]</scope>
    <source>
        <strain evidence="6 7">S9.3A</strain>
    </source>
</reference>
<dbReference type="InterPro" id="IPR027417">
    <property type="entry name" value="P-loop_NTPase"/>
</dbReference>
<comment type="caution">
    <text evidence="6">The sequence shown here is derived from an EMBL/GenBank/DDBJ whole genome shotgun (WGS) entry which is preliminary data.</text>
</comment>
<organism evidence="6 7">
    <name type="scientific">Pedococcus bigeumensis</name>
    <dbReference type="NCBI Taxonomy" id="433644"/>
    <lineage>
        <taxon>Bacteria</taxon>
        <taxon>Bacillati</taxon>
        <taxon>Actinomycetota</taxon>
        <taxon>Actinomycetes</taxon>
        <taxon>Micrococcales</taxon>
        <taxon>Intrasporangiaceae</taxon>
        <taxon>Pedococcus</taxon>
    </lineage>
</organism>
<evidence type="ECO:0000313" key="6">
    <source>
        <dbReference type="EMBL" id="TPG13930.1"/>
    </source>
</evidence>
<dbReference type="AlphaFoldDB" id="A0A502CN02"/>
<dbReference type="CDD" id="cd00009">
    <property type="entry name" value="AAA"/>
    <property type="match status" value="1"/>
</dbReference>
<keyword evidence="3" id="KW-0067">ATP-binding</keyword>
<feature type="region of interest" description="Disordered" evidence="4">
    <location>
        <begin position="135"/>
        <end position="183"/>
    </location>
</feature>
<evidence type="ECO:0000256" key="2">
    <source>
        <dbReference type="ARBA" id="ARBA00022741"/>
    </source>
</evidence>
<evidence type="ECO:0000259" key="5">
    <source>
        <dbReference type="SMART" id="SM00382"/>
    </source>
</evidence>
<dbReference type="InterPro" id="IPR000641">
    <property type="entry name" value="CbxX/CfxQ"/>
</dbReference>
<evidence type="ECO:0000256" key="3">
    <source>
        <dbReference type="ARBA" id="ARBA00022840"/>
    </source>
</evidence>
<evidence type="ECO:0000256" key="1">
    <source>
        <dbReference type="ARBA" id="ARBA00010378"/>
    </source>
</evidence>
<dbReference type="PANTHER" id="PTHR43392">
    <property type="entry name" value="AAA-TYPE ATPASE FAMILY PROTEIN / ANKYRIN REPEAT FAMILY PROTEIN"/>
    <property type="match status" value="1"/>
</dbReference>
<feature type="compositionally biased region" description="Low complexity" evidence="4">
    <location>
        <begin position="152"/>
        <end position="171"/>
    </location>
</feature>
<protein>
    <submittedName>
        <fullName evidence="6">AAA family ATPase</fullName>
    </submittedName>
</protein>
<gene>
    <name evidence="6" type="ORF">EAH86_17040</name>
</gene>
<evidence type="ECO:0000256" key="4">
    <source>
        <dbReference type="SAM" id="MobiDB-lite"/>
    </source>
</evidence>
<dbReference type="InterPro" id="IPR041627">
    <property type="entry name" value="AAA_lid_6"/>
</dbReference>
<dbReference type="GO" id="GO:0016887">
    <property type="term" value="F:ATP hydrolysis activity"/>
    <property type="evidence" value="ECO:0007669"/>
    <property type="project" value="InterPro"/>
</dbReference>
<proteinExistence type="inferred from homology"/>
<dbReference type="InterPro" id="IPR003959">
    <property type="entry name" value="ATPase_AAA_core"/>
</dbReference>
<dbReference type="FunFam" id="3.40.50.300:FF:000216">
    <property type="entry name" value="Type VII secretion ATPase EccA"/>
    <property type="match status" value="1"/>
</dbReference>
<dbReference type="InterPro" id="IPR050773">
    <property type="entry name" value="CbxX/CfxQ_RuBisCO_ESX"/>
</dbReference>
<feature type="domain" description="AAA+ ATPase" evidence="5">
    <location>
        <begin position="227"/>
        <end position="367"/>
    </location>
</feature>
<dbReference type="SUPFAM" id="SSF52540">
    <property type="entry name" value="P-loop containing nucleoside triphosphate hydrolases"/>
    <property type="match status" value="1"/>
</dbReference>
<dbReference type="Pfam" id="PF00004">
    <property type="entry name" value="AAA"/>
    <property type="match status" value="1"/>
</dbReference>
<dbReference type="GO" id="GO:0005524">
    <property type="term" value="F:ATP binding"/>
    <property type="evidence" value="ECO:0007669"/>
    <property type="project" value="UniProtKB-KW"/>
</dbReference>
<dbReference type="OrthoDB" id="9806903at2"/>
<feature type="compositionally biased region" description="Basic and acidic residues" evidence="4">
    <location>
        <begin position="473"/>
        <end position="483"/>
    </location>
</feature>
<dbReference type="PANTHER" id="PTHR43392:SF2">
    <property type="entry name" value="AAA-TYPE ATPASE FAMILY PROTEIN _ ANKYRIN REPEAT FAMILY PROTEIN"/>
    <property type="match status" value="1"/>
</dbReference>
<dbReference type="Gene3D" id="3.40.50.300">
    <property type="entry name" value="P-loop containing nucleotide triphosphate hydrolases"/>
    <property type="match status" value="1"/>
</dbReference>
<name>A0A502CN02_9MICO</name>
<dbReference type="Pfam" id="PF17866">
    <property type="entry name" value="AAA_lid_6"/>
    <property type="match status" value="1"/>
</dbReference>
<dbReference type="Proteomes" id="UP000317722">
    <property type="component" value="Unassembled WGS sequence"/>
</dbReference>
<dbReference type="EMBL" id="RCZM01000006">
    <property type="protein sequence ID" value="TPG13930.1"/>
    <property type="molecule type" value="Genomic_DNA"/>
</dbReference>
<dbReference type="Gene3D" id="1.10.8.60">
    <property type="match status" value="1"/>
</dbReference>
<dbReference type="RefSeq" id="WP_140742936.1">
    <property type="nucleotide sequence ID" value="NZ_RCZM01000006.1"/>
</dbReference>
<evidence type="ECO:0000313" key="7">
    <source>
        <dbReference type="Proteomes" id="UP000317722"/>
    </source>
</evidence>
<feature type="region of interest" description="Disordered" evidence="4">
    <location>
        <begin position="450"/>
        <end position="483"/>
    </location>
</feature>
<dbReference type="PRINTS" id="PR00819">
    <property type="entry name" value="CBXCFQXSUPER"/>
</dbReference>
<dbReference type="InterPro" id="IPR003593">
    <property type="entry name" value="AAA+_ATPase"/>
</dbReference>
<sequence>MSGPSLSEAVDAAAALASHAGLDADSARSEALSLAAAVAESAPGAASDWARAVGQATTQDFFDAASRGRRWRESPTASLGSLVAQGNPSARAYAEALAEVASAACQLGEPTMRVIGNASVAAAAQLAAVPVLAPSASDPSALTHSPPAPWNAPSEATSPATTTAATAGTRHTASETPPAPTRTVDELLAELDALIGLERVKREVHRQVAVLRIERLRTDAGLKSPTITRHLVFTGNPGTGKTTVARLVGGIYQALGLLSQGQLVEVDRSELVAGYLGQTATKTAEVVASAAGGVLFIDEAYSLTGTGMQGDQYGQEAVDTLVKEMEDRRDDLVVIVAGYPAPMEAFIAANPGLASRFRTTIEFEDYSDEELAAILVQLARGADYELLPEATERFREVLGRTPRGSSFGNGRFARNALEAAIGAHAWRLREVDAPSLDQLRQLVARDFDEEPLEEGAAGGVPASEPVLTAADPGPRDRTLGGMP</sequence>